<keyword evidence="2" id="KW-1185">Reference proteome</keyword>
<organism evidence="1 2">
    <name type="scientific">Romboutsia hominis</name>
    <dbReference type="NCBI Taxonomy" id="1507512"/>
    <lineage>
        <taxon>Bacteria</taxon>
        <taxon>Bacillati</taxon>
        <taxon>Bacillota</taxon>
        <taxon>Clostridia</taxon>
        <taxon>Peptostreptococcales</taxon>
        <taxon>Peptostreptococcaceae</taxon>
        <taxon>Romboutsia</taxon>
    </lineage>
</organism>
<name>A0A2P2BP44_9FIRM</name>
<dbReference type="Proteomes" id="UP000245695">
    <property type="component" value="Chromosome 1"/>
</dbReference>
<evidence type="ECO:0000313" key="1">
    <source>
        <dbReference type="EMBL" id="CEI72133.1"/>
    </source>
</evidence>
<evidence type="ECO:0000313" key="2">
    <source>
        <dbReference type="Proteomes" id="UP000245695"/>
    </source>
</evidence>
<dbReference type="EMBL" id="LN650648">
    <property type="protein sequence ID" value="CEI72133.1"/>
    <property type="molecule type" value="Genomic_DNA"/>
</dbReference>
<reference evidence="1 2" key="1">
    <citation type="submission" date="2014-09" db="EMBL/GenBank/DDBJ databases">
        <authorList>
            <person name="Hornung B.V."/>
        </authorList>
    </citation>
    <scope>NUCLEOTIDE SEQUENCE [LARGE SCALE GENOMIC DNA]</scope>
    <source>
        <strain evidence="1 2">FRIFI</strain>
    </source>
</reference>
<dbReference type="RefSeq" id="WP_166504939.1">
    <property type="nucleotide sequence ID" value="NZ_LN650648.1"/>
</dbReference>
<gene>
    <name evidence="1" type="ORF">FRIFI_0586</name>
</gene>
<sequence>MIDINTLYLESKKSIKSYREYREISKILNDKIFDYLETTQKGLNDINIMGLLKNNRVYLDKNIEFDYCHDFILYEKTLNNKSGVDLFLESHKLEDKSEIELIESMKNSKTSLYKVIDIDKKDFKIKIEDINTKEIINIIDISLSRTLDKDHLVFTRIISIGDVNFTSGMVMLFNLNHIDFLERVAKKEMKKLNIENENVKRFITFFYLSRQHGYNMTLTPTT</sequence>
<proteinExistence type="predicted"/>
<dbReference type="AlphaFoldDB" id="A0A2P2BP44"/>
<protein>
    <submittedName>
        <fullName evidence="1">Uncharacterized protein</fullName>
    </submittedName>
</protein>
<dbReference type="KEGG" id="rhom:FRIFI_0586"/>
<dbReference type="Pfam" id="PF25948">
    <property type="entry name" value="DUF7986"/>
    <property type="match status" value="1"/>
</dbReference>
<accession>A0A2P2BP44</accession>
<dbReference type="InterPro" id="IPR058292">
    <property type="entry name" value="DUF7986"/>
</dbReference>